<dbReference type="PANTHER" id="PTHR14859:SF15">
    <property type="entry name" value="ENDONUCLEASE_EXONUCLEASE_PHOSPHATASE DOMAIN-CONTAINING PROTEIN"/>
    <property type="match status" value="1"/>
</dbReference>
<gene>
    <name evidence="2" type="ORF">GCM10023258_25070</name>
</gene>
<organism evidence="2 3">
    <name type="scientific">Terrabacter aeriphilus</name>
    <dbReference type="NCBI Taxonomy" id="515662"/>
    <lineage>
        <taxon>Bacteria</taxon>
        <taxon>Bacillati</taxon>
        <taxon>Actinomycetota</taxon>
        <taxon>Actinomycetes</taxon>
        <taxon>Micrococcales</taxon>
        <taxon>Intrasporangiaceae</taxon>
        <taxon>Terrabacter</taxon>
    </lineage>
</organism>
<dbReference type="InterPro" id="IPR051916">
    <property type="entry name" value="GPI-anchor_lipid_remodeler"/>
</dbReference>
<sequence length="252" mass="26713">MPARPADGRAAHVLRVMSYNVHDLRDDRAAAARVVRAVDPDVLCLQEVPRRLTTELRLPPFARACGLRWDGRRLGAGGTAVLTGPRVVVHGSRRGRLPVRFPDRTRGYAVATVSLPGDGSETVASAPVDVVSVHLGLRAPERVRHAATVLATLSARAVLAGDLNEGADGAAHRLVAARLPVVSSAEPTFPADRPSVVIDVVFASPDLPRVPGAPVDVPERDLSSGSDHRPVWVDLALAPTTHDQHDSHGPVT</sequence>
<dbReference type="Proteomes" id="UP001500427">
    <property type="component" value="Unassembled WGS sequence"/>
</dbReference>
<dbReference type="Gene3D" id="3.60.10.10">
    <property type="entry name" value="Endonuclease/exonuclease/phosphatase"/>
    <property type="match status" value="1"/>
</dbReference>
<evidence type="ECO:0000259" key="1">
    <source>
        <dbReference type="Pfam" id="PF03372"/>
    </source>
</evidence>
<dbReference type="Pfam" id="PF03372">
    <property type="entry name" value="Exo_endo_phos"/>
    <property type="match status" value="1"/>
</dbReference>
<evidence type="ECO:0000313" key="2">
    <source>
        <dbReference type="EMBL" id="GAA5028983.1"/>
    </source>
</evidence>
<reference evidence="3" key="1">
    <citation type="journal article" date="2019" name="Int. J. Syst. Evol. Microbiol.">
        <title>The Global Catalogue of Microorganisms (GCM) 10K type strain sequencing project: providing services to taxonomists for standard genome sequencing and annotation.</title>
        <authorList>
            <consortium name="The Broad Institute Genomics Platform"/>
            <consortium name="The Broad Institute Genome Sequencing Center for Infectious Disease"/>
            <person name="Wu L."/>
            <person name="Ma J."/>
        </authorList>
    </citation>
    <scope>NUCLEOTIDE SEQUENCE [LARGE SCALE GENOMIC DNA]</scope>
    <source>
        <strain evidence="3">JCM 17687</strain>
    </source>
</reference>
<keyword evidence="2" id="KW-0255">Endonuclease</keyword>
<keyword evidence="2" id="KW-0378">Hydrolase</keyword>
<comment type="caution">
    <text evidence="2">The sequence shown here is derived from an EMBL/GenBank/DDBJ whole genome shotgun (WGS) entry which is preliminary data.</text>
</comment>
<name>A0ABP9JDV4_9MICO</name>
<dbReference type="InterPro" id="IPR005135">
    <property type="entry name" value="Endo/exonuclease/phosphatase"/>
</dbReference>
<feature type="domain" description="Endonuclease/exonuclease/phosphatase" evidence="1">
    <location>
        <begin position="17"/>
        <end position="228"/>
    </location>
</feature>
<accession>A0ABP9JDV4</accession>
<protein>
    <submittedName>
        <fullName evidence="2">Endonuclease/exonuclease/phosphatase family protein</fullName>
    </submittedName>
</protein>
<evidence type="ECO:0000313" key="3">
    <source>
        <dbReference type="Proteomes" id="UP001500427"/>
    </source>
</evidence>
<keyword evidence="3" id="KW-1185">Reference proteome</keyword>
<proteinExistence type="predicted"/>
<dbReference type="InterPro" id="IPR036691">
    <property type="entry name" value="Endo/exonu/phosph_ase_sf"/>
</dbReference>
<dbReference type="GO" id="GO:0004519">
    <property type="term" value="F:endonuclease activity"/>
    <property type="evidence" value="ECO:0007669"/>
    <property type="project" value="UniProtKB-KW"/>
</dbReference>
<dbReference type="PANTHER" id="PTHR14859">
    <property type="entry name" value="CALCOFLUOR WHITE HYPERSENSITIVE PROTEIN PRECURSOR"/>
    <property type="match status" value="1"/>
</dbReference>
<keyword evidence="2" id="KW-0540">Nuclease</keyword>
<dbReference type="SUPFAM" id="SSF56219">
    <property type="entry name" value="DNase I-like"/>
    <property type="match status" value="1"/>
</dbReference>
<dbReference type="RefSeq" id="WP_345507819.1">
    <property type="nucleotide sequence ID" value="NZ_BAABIW010000016.1"/>
</dbReference>
<dbReference type="EMBL" id="BAABIW010000016">
    <property type="protein sequence ID" value="GAA5028983.1"/>
    <property type="molecule type" value="Genomic_DNA"/>
</dbReference>